<dbReference type="PANTHER" id="PTHR34309:SF1">
    <property type="entry name" value="PROTEIN GLCG"/>
    <property type="match status" value="1"/>
</dbReference>
<feature type="region of interest" description="Disordered" evidence="1">
    <location>
        <begin position="65"/>
        <end position="87"/>
    </location>
</feature>
<evidence type="ECO:0000256" key="1">
    <source>
        <dbReference type="SAM" id="MobiDB-lite"/>
    </source>
</evidence>
<dbReference type="Pfam" id="PF03928">
    <property type="entry name" value="HbpS-like"/>
    <property type="match status" value="1"/>
</dbReference>
<dbReference type="Proteomes" id="UP000552045">
    <property type="component" value="Unassembled WGS sequence"/>
</dbReference>
<dbReference type="Gene3D" id="3.30.450.150">
    <property type="entry name" value="Haem-degrading domain"/>
    <property type="match status" value="1"/>
</dbReference>
<comment type="caution">
    <text evidence="2">The sequence shown here is derived from an EMBL/GenBank/DDBJ whole genome shotgun (WGS) entry which is preliminary data.</text>
</comment>
<dbReference type="InterPro" id="IPR038084">
    <property type="entry name" value="PduO/GlcC-like_sf"/>
</dbReference>
<dbReference type="AlphaFoldDB" id="A0A7Y9EV23"/>
<dbReference type="PANTHER" id="PTHR34309">
    <property type="entry name" value="SLR1406 PROTEIN"/>
    <property type="match status" value="1"/>
</dbReference>
<dbReference type="RefSeq" id="WP_179432872.1">
    <property type="nucleotide sequence ID" value="NZ_BAABLC010000001.1"/>
</dbReference>
<dbReference type="SUPFAM" id="SSF143744">
    <property type="entry name" value="GlcG-like"/>
    <property type="match status" value="1"/>
</dbReference>
<dbReference type="EMBL" id="JACCBH010000001">
    <property type="protein sequence ID" value="NYD54508.1"/>
    <property type="molecule type" value="Genomic_DNA"/>
</dbReference>
<evidence type="ECO:0000313" key="2">
    <source>
        <dbReference type="EMBL" id="NYD54508.1"/>
    </source>
</evidence>
<dbReference type="InterPro" id="IPR052517">
    <property type="entry name" value="GlcG_carb_metab_protein"/>
</dbReference>
<reference evidence="2 3" key="1">
    <citation type="submission" date="2020-07" db="EMBL/GenBank/DDBJ databases">
        <title>Sequencing the genomes of 1000 actinobacteria strains.</title>
        <authorList>
            <person name="Klenk H.-P."/>
        </authorList>
    </citation>
    <scope>NUCLEOTIDE SEQUENCE [LARGE SCALE GENOMIC DNA]</scope>
    <source>
        <strain evidence="2 3">DSM 22185</strain>
    </source>
</reference>
<accession>A0A7Y9EV23</accession>
<evidence type="ECO:0000313" key="3">
    <source>
        <dbReference type="Proteomes" id="UP000552045"/>
    </source>
</evidence>
<keyword evidence="3" id="KW-1185">Reference proteome</keyword>
<proteinExistence type="predicted"/>
<sequence>MTTAASTTTTDISSVAYLSAPAVSYAKAAEIVAAGIRIADAAGVRAVITVADPAMAMVAFGRADGATPHSAETSRRKAQTSASTRKPTAALPAELAVALEHGTGGLLTSIKGGVPLVFDGVHVGGVGVAGGRPDQDAEIAAELLREIGANTEVAR</sequence>
<gene>
    <name evidence="2" type="ORF">BKA02_001563</name>
</gene>
<organism evidence="2 3">
    <name type="scientific">Microbacterium pseudoresistens</name>
    <dbReference type="NCBI Taxonomy" id="640634"/>
    <lineage>
        <taxon>Bacteria</taxon>
        <taxon>Bacillati</taxon>
        <taxon>Actinomycetota</taxon>
        <taxon>Actinomycetes</taxon>
        <taxon>Micrococcales</taxon>
        <taxon>Microbacteriaceae</taxon>
        <taxon>Microbacterium</taxon>
    </lineage>
</organism>
<protein>
    <submittedName>
        <fullName evidence="2">Uncharacterized protein GlcG (DUF336 family)</fullName>
    </submittedName>
</protein>
<dbReference type="InterPro" id="IPR005624">
    <property type="entry name" value="PduO/GlcC-like"/>
</dbReference>
<name>A0A7Y9EV23_9MICO</name>